<keyword evidence="1" id="KW-0472">Membrane</keyword>
<protein>
    <submittedName>
        <fullName evidence="2">Uncharacterized protein</fullName>
    </submittedName>
</protein>
<evidence type="ECO:0000256" key="1">
    <source>
        <dbReference type="SAM" id="Phobius"/>
    </source>
</evidence>
<name>A0A940MZV3_9PROT</name>
<dbReference type="AlphaFoldDB" id="A0A940MZV3"/>
<dbReference type="EMBL" id="JAGIZA010000008">
    <property type="protein sequence ID" value="MBP0493929.1"/>
    <property type="molecule type" value="Genomic_DNA"/>
</dbReference>
<evidence type="ECO:0000313" key="2">
    <source>
        <dbReference type="EMBL" id="MBP0493929.1"/>
    </source>
</evidence>
<keyword evidence="1" id="KW-1133">Transmembrane helix</keyword>
<dbReference type="RefSeq" id="WP_209374664.1">
    <property type="nucleotide sequence ID" value="NZ_JAGIZA010000008.1"/>
</dbReference>
<proteinExistence type="predicted"/>
<feature type="transmembrane region" description="Helical" evidence="1">
    <location>
        <begin position="99"/>
        <end position="118"/>
    </location>
</feature>
<keyword evidence="3" id="KW-1185">Reference proteome</keyword>
<organism evidence="2 3">
    <name type="scientific">Roseomonas indoligenes</name>
    <dbReference type="NCBI Taxonomy" id="2820811"/>
    <lineage>
        <taxon>Bacteria</taxon>
        <taxon>Pseudomonadati</taxon>
        <taxon>Pseudomonadota</taxon>
        <taxon>Alphaproteobacteria</taxon>
        <taxon>Acetobacterales</taxon>
        <taxon>Roseomonadaceae</taxon>
        <taxon>Roseomonas</taxon>
    </lineage>
</organism>
<reference evidence="2" key="1">
    <citation type="submission" date="2021-03" db="EMBL/GenBank/DDBJ databases">
        <authorList>
            <person name="So Y."/>
        </authorList>
    </citation>
    <scope>NUCLEOTIDE SEQUENCE</scope>
    <source>
        <strain evidence="2">SG15</strain>
    </source>
</reference>
<evidence type="ECO:0000313" key="3">
    <source>
        <dbReference type="Proteomes" id="UP000677537"/>
    </source>
</evidence>
<sequence length="170" mass="18524">MPVLTREGLARARRRAAWRLALTLPLLLAWVLPASAWPFGLGDWVGEAEAMIPVLADAGIAWAFARTLRPGAQPLIAEYIRFDERRDFLACAGYARGLTLFWAVAMAGLAMVELVAALRGADLGWAPEGTLLALFLGEHVVRSLRFPEGGIAWPSQTLRAILRAEVARHG</sequence>
<gene>
    <name evidence="2" type="ORF">J5Y10_14180</name>
</gene>
<comment type="caution">
    <text evidence="2">The sequence shown here is derived from an EMBL/GenBank/DDBJ whole genome shotgun (WGS) entry which is preliminary data.</text>
</comment>
<accession>A0A940MZV3</accession>
<dbReference type="Proteomes" id="UP000677537">
    <property type="component" value="Unassembled WGS sequence"/>
</dbReference>
<keyword evidence="1" id="KW-0812">Transmembrane</keyword>